<evidence type="ECO:0000256" key="10">
    <source>
        <dbReference type="ARBA" id="ARBA00048810"/>
    </source>
</evidence>
<dbReference type="InterPro" id="IPR001585">
    <property type="entry name" value="TAL/FSA"/>
</dbReference>
<dbReference type="Pfam" id="PF00923">
    <property type="entry name" value="TAL_FSA"/>
    <property type="match status" value="1"/>
</dbReference>
<comment type="subcellular location">
    <subcellularLocation>
        <location evidence="2 11">Cytoplasm</location>
    </subcellularLocation>
</comment>
<feature type="active site" description="Schiff-base intermediate with substrate" evidence="11">
    <location>
        <position position="144"/>
    </location>
</feature>
<dbReference type="NCBIfam" id="NF002881">
    <property type="entry name" value="PRK03343.1"/>
    <property type="match status" value="1"/>
</dbReference>
<evidence type="ECO:0000256" key="3">
    <source>
        <dbReference type="ARBA" id="ARBA00004857"/>
    </source>
</evidence>
<comment type="caution">
    <text evidence="12">The sequence shown here is derived from an EMBL/GenBank/DDBJ whole genome shotgun (WGS) entry which is preliminary data.</text>
</comment>
<evidence type="ECO:0000256" key="5">
    <source>
        <dbReference type="ARBA" id="ARBA00013151"/>
    </source>
</evidence>
<dbReference type="GO" id="GO:0004801">
    <property type="term" value="F:transaldolase activity"/>
    <property type="evidence" value="ECO:0007669"/>
    <property type="project" value="UniProtKB-UniRule"/>
</dbReference>
<dbReference type="AlphaFoldDB" id="A0A934X3C5"/>
<evidence type="ECO:0000256" key="11">
    <source>
        <dbReference type="HAMAP-Rule" id="MF_00493"/>
    </source>
</evidence>
<comment type="similarity">
    <text evidence="4 11">Belongs to the transaldolase family. Type 2 subfamily.</text>
</comment>
<dbReference type="GO" id="GO:0006098">
    <property type="term" value="P:pentose-phosphate shunt"/>
    <property type="evidence" value="ECO:0007669"/>
    <property type="project" value="UniProtKB-UniRule"/>
</dbReference>
<dbReference type="InterPro" id="IPR004732">
    <property type="entry name" value="Transaldolase_2"/>
</dbReference>
<evidence type="ECO:0000256" key="4">
    <source>
        <dbReference type="ARBA" id="ARBA00008426"/>
    </source>
</evidence>
<evidence type="ECO:0000256" key="8">
    <source>
        <dbReference type="ARBA" id="ARBA00023126"/>
    </source>
</evidence>
<keyword evidence="7 11" id="KW-0808">Transferase</keyword>
<dbReference type="SUPFAM" id="SSF51569">
    <property type="entry name" value="Aldolase"/>
    <property type="match status" value="1"/>
</dbReference>
<name>A0A934X3C5_9MICO</name>
<dbReference type="EMBL" id="JADIXZ010000003">
    <property type="protein sequence ID" value="MBK6300266.1"/>
    <property type="molecule type" value="Genomic_DNA"/>
</dbReference>
<evidence type="ECO:0000256" key="1">
    <source>
        <dbReference type="ARBA" id="ARBA00003518"/>
    </source>
</evidence>
<accession>A0A934X3C5</accession>
<keyword evidence="9 11" id="KW-0704">Schiff base</keyword>
<organism evidence="12 13">
    <name type="scientific">Candidatus Phosphoribacter hodrii</name>
    <dbReference type="NCBI Taxonomy" id="2953743"/>
    <lineage>
        <taxon>Bacteria</taxon>
        <taxon>Bacillati</taxon>
        <taxon>Actinomycetota</taxon>
        <taxon>Actinomycetes</taxon>
        <taxon>Micrococcales</taxon>
        <taxon>Dermatophilaceae</taxon>
        <taxon>Candidatus Phosphoribacter</taxon>
    </lineage>
</organism>
<evidence type="ECO:0000313" key="13">
    <source>
        <dbReference type="Proteomes" id="UP000718281"/>
    </source>
</evidence>
<evidence type="ECO:0000313" key="12">
    <source>
        <dbReference type="EMBL" id="MBK6300266.1"/>
    </source>
</evidence>
<dbReference type="PANTHER" id="PTHR10683">
    <property type="entry name" value="TRANSALDOLASE"/>
    <property type="match status" value="1"/>
</dbReference>
<evidence type="ECO:0000256" key="7">
    <source>
        <dbReference type="ARBA" id="ARBA00022679"/>
    </source>
</evidence>
<reference evidence="12 13" key="1">
    <citation type="submission" date="2020-10" db="EMBL/GenBank/DDBJ databases">
        <title>Connecting structure to function with the recovery of over 1000 high-quality activated sludge metagenome-assembled genomes encoding full-length rRNA genes using long-read sequencing.</title>
        <authorList>
            <person name="Singleton C.M."/>
            <person name="Petriglieri F."/>
            <person name="Kristensen J.M."/>
            <person name="Kirkegaard R.H."/>
            <person name="Michaelsen T.Y."/>
            <person name="Andersen M.H."/>
            <person name="Karst S.M."/>
            <person name="Dueholm M.S."/>
            <person name="Nielsen P.H."/>
            <person name="Albertsen M."/>
        </authorList>
    </citation>
    <scope>NUCLEOTIDE SEQUENCE [LARGE SCALE GENOMIC DNA]</scope>
    <source>
        <strain evidence="12">AalE_18-Q3-R2-46_BAT3C.188</strain>
    </source>
</reference>
<evidence type="ECO:0000256" key="6">
    <source>
        <dbReference type="ARBA" id="ARBA00022490"/>
    </source>
</evidence>
<dbReference type="Gene3D" id="3.20.20.70">
    <property type="entry name" value="Aldolase class I"/>
    <property type="match status" value="1"/>
</dbReference>
<dbReference type="GO" id="GO:0005975">
    <property type="term" value="P:carbohydrate metabolic process"/>
    <property type="evidence" value="ECO:0007669"/>
    <property type="project" value="InterPro"/>
</dbReference>
<sequence>MTAASTDNLADLAAAGVSIWLDDLSRSRLTSGSLAALIRDQHVSGVTTNPSIFQAAITSGTDYDEQLASLAAAGADADAALFAITTDDVRAGCDVFASVARDTNGIDGRVSIEVDPRLAHQTAATIEAAKALFAAVGRDNVYIKIPATLEGLPAIAAVLAEGISVNVTLIFGLQRYRAVMNAFVEGLERAHEAGHDLRTIHSVASFFVSRVDTEIDGRLEAIGTDAARALKGQAAVANARLAYQAYEEVFTTPRWRSLADEGARRQRPLWASTGVKDPAYPDTLYVVDLVAADCVNTMPEKTLRAVADHGTVRGDTITGEYAAAQGVLDAVEAQGISYIEVVELLEREGVEKFEKAWVSLLADVTGALARA</sequence>
<protein>
    <recommendedName>
        <fullName evidence="5 11">Transaldolase</fullName>
        <ecNumber evidence="5 11">2.2.1.2</ecNumber>
    </recommendedName>
</protein>
<dbReference type="NCBIfam" id="TIGR00876">
    <property type="entry name" value="tal_mycobact"/>
    <property type="match status" value="1"/>
</dbReference>
<comment type="catalytic activity">
    <reaction evidence="10 11">
        <text>D-sedoheptulose 7-phosphate + D-glyceraldehyde 3-phosphate = D-erythrose 4-phosphate + beta-D-fructose 6-phosphate</text>
        <dbReference type="Rhea" id="RHEA:17053"/>
        <dbReference type="ChEBI" id="CHEBI:16897"/>
        <dbReference type="ChEBI" id="CHEBI:57483"/>
        <dbReference type="ChEBI" id="CHEBI:57634"/>
        <dbReference type="ChEBI" id="CHEBI:59776"/>
        <dbReference type="EC" id="2.2.1.2"/>
    </reaction>
</comment>
<evidence type="ECO:0000256" key="2">
    <source>
        <dbReference type="ARBA" id="ARBA00004496"/>
    </source>
</evidence>
<dbReference type="PIRSF" id="PIRSF036915">
    <property type="entry name" value="Trnald_Bac_Plnt"/>
    <property type="match status" value="1"/>
</dbReference>
<gene>
    <name evidence="11 12" type="primary">tal</name>
    <name evidence="12" type="ORF">IPF40_04150</name>
</gene>
<dbReference type="Proteomes" id="UP000718281">
    <property type="component" value="Unassembled WGS sequence"/>
</dbReference>
<dbReference type="InterPro" id="IPR013785">
    <property type="entry name" value="Aldolase_TIM"/>
</dbReference>
<comment type="pathway">
    <text evidence="3 11">Carbohydrate degradation; pentose phosphate pathway; D-glyceraldehyde 3-phosphate and beta-D-fructose 6-phosphate from D-ribose 5-phosphate and D-xylulose 5-phosphate (non-oxidative stage): step 2/3.</text>
</comment>
<dbReference type="PROSITE" id="PS01054">
    <property type="entry name" value="TRANSALDOLASE_1"/>
    <property type="match status" value="1"/>
</dbReference>
<dbReference type="InterPro" id="IPR018225">
    <property type="entry name" value="Transaldolase_AS"/>
</dbReference>
<dbReference type="HAMAP" id="MF_00493">
    <property type="entry name" value="Transaldolase_2"/>
    <property type="match status" value="1"/>
</dbReference>
<keyword evidence="8 11" id="KW-0570">Pentose shunt</keyword>
<comment type="function">
    <text evidence="1 11">Transaldolase is important for the balance of metabolites in the pentose-phosphate pathway.</text>
</comment>
<evidence type="ECO:0000256" key="9">
    <source>
        <dbReference type="ARBA" id="ARBA00023270"/>
    </source>
</evidence>
<dbReference type="CDD" id="cd00955">
    <property type="entry name" value="Transaldolase_like"/>
    <property type="match status" value="1"/>
</dbReference>
<proteinExistence type="inferred from homology"/>
<dbReference type="EC" id="2.2.1.2" evidence="5 11"/>
<keyword evidence="6 11" id="KW-0963">Cytoplasm</keyword>
<dbReference type="PANTHER" id="PTHR10683:SF31">
    <property type="entry name" value="TRANSALDOLASE"/>
    <property type="match status" value="1"/>
</dbReference>
<dbReference type="GO" id="GO:0005737">
    <property type="term" value="C:cytoplasm"/>
    <property type="evidence" value="ECO:0007669"/>
    <property type="project" value="UniProtKB-SubCell"/>
</dbReference>